<evidence type="ECO:0000313" key="1">
    <source>
        <dbReference type="EMBL" id="RFU23626.1"/>
    </source>
</evidence>
<evidence type="ECO:0000313" key="2">
    <source>
        <dbReference type="Proteomes" id="UP000258309"/>
    </source>
</evidence>
<dbReference type="Proteomes" id="UP000258309">
    <property type="component" value="Unassembled WGS sequence"/>
</dbReference>
<sequence length="202" mass="22463">MCVDSKDQWQTIWYTQARWQYLKAREEVKGDSTAWYKLEAYRSTCKVESCGRIYELGETCGGAYKGVSKPGEICGGAYGPGRAYGSGSAYKPKRPYRGVYGAYKAYKLGRAYGPWIAYSSRSAYSSASTYKPGDYRPGRPYRPGRSKNGVLWLLSYETNFKLWAFLDLLNLSSYKGSSSKALTGLGGNSRGKGAHTTSKRLD</sequence>
<dbReference type="EMBL" id="NCSJ02000699">
    <property type="protein sequence ID" value="RFU23626.1"/>
    <property type="molecule type" value="Genomic_DNA"/>
</dbReference>
<protein>
    <submittedName>
        <fullName evidence="1">Uncharacterized protein</fullName>
    </submittedName>
</protein>
<dbReference type="AlphaFoldDB" id="A0A3E2GRB0"/>
<name>A0A3E2GRB0_SCYLI</name>
<proteinExistence type="predicted"/>
<feature type="non-terminal residue" evidence="1">
    <location>
        <position position="1"/>
    </location>
</feature>
<comment type="caution">
    <text evidence="1">The sequence shown here is derived from an EMBL/GenBank/DDBJ whole genome shotgun (WGS) entry which is preliminary data.</text>
</comment>
<gene>
    <name evidence="1" type="ORF">B7463_g12713</name>
</gene>
<accession>A0A3E2GRB0</accession>
<feature type="non-terminal residue" evidence="1">
    <location>
        <position position="202"/>
    </location>
</feature>
<keyword evidence="2" id="KW-1185">Reference proteome</keyword>
<organism evidence="1 2">
    <name type="scientific">Scytalidium lignicola</name>
    <name type="common">Hyphomycete</name>
    <dbReference type="NCBI Taxonomy" id="5539"/>
    <lineage>
        <taxon>Eukaryota</taxon>
        <taxon>Fungi</taxon>
        <taxon>Dikarya</taxon>
        <taxon>Ascomycota</taxon>
        <taxon>Pezizomycotina</taxon>
        <taxon>Leotiomycetes</taxon>
        <taxon>Leotiomycetes incertae sedis</taxon>
        <taxon>Scytalidium</taxon>
    </lineage>
</organism>
<reference evidence="1 2" key="1">
    <citation type="submission" date="2018-05" db="EMBL/GenBank/DDBJ databases">
        <title>Draft genome sequence of Scytalidium lignicola DSM 105466, a ubiquitous saprotrophic fungus.</title>
        <authorList>
            <person name="Buettner E."/>
            <person name="Gebauer A.M."/>
            <person name="Hofrichter M."/>
            <person name="Liers C."/>
            <person name="Kellner H."/>
        </authorList>
    </citation>
    <scope>NUCLEOTIDE SEQUENCE [LARGE SCALE GENOMIC DNA]</scope>
    <source>
        <strain evidence="1 2">DSM 105466</strain>
    </source>
</reference>